<evidence type="ECO:0000313" key="4">
    <source>
        <dbReference type="EMBL" id="GLT13416.1"/>
    </source>
</evidence>
<dbReference type="HAMAP" id="MF_01385">
    <property type="entry name" value="UreF"/>
    <property type="match status" value="1"/>
</dbReference>
<comment type="function">
    <text evidence="3">Required for maturation of urease via the functional incorporation of the urease nickel metallocenter.</text>
</comment>
<keyword evidence="3" id="KW-0963">Cytoplasm</keyword>
<evidence type="ECO:0000256" key="1">
    <source>
        <dbReference type="ARBA" id="ARBA00022988"/>
    </source>
</evidence>
<dbReference type="EMBL" id="BSPV01000003">
    <property type="protein sequence ID" value="GLT13416.1"/>
    <property type="molecule type" value="Genomic_DNA"/>
</dbReference>
<accession>A0ABQ6EKA6</accession>
<gene>
    <name evidence="3 4" type="primary">ureF</name>
    <name evidence="4" type="ORF">GCM10007931_03900</name>
</gene>
<organism evidence="4 5">
    <name type="scientific">Vibrio algivorus</name>
    <dbReference type="NCBI Taxonomy" id="1667024"/>
    <lineage>
        <taxon>Bacteria</taxon>
        <taxon>Pseudomonadati</taxon>
        <taxon>Pseudomonadota</taxon>
        <taxon>Gammaproteobacteria</taxon>
        <taxon>Vibrionales</taxon>
        <taxon>Vibrionaceae</taxon>
        <taxon>Vibrio</taxon>
    </lineage>
</organism>
<evidence type="ECO:0000256" key="3">
    <source>
        <dbReference type="HAMAP-Rule" id="MF_01385"/>
    </source>
</evidence>
<dbReference type="PIRSF" id="PIRSF009467">
    <property type="entry name" value="Ureas_acces_UreF"/>
    <property type="match status" value="1"/>
</dbReference>
<name>A0ABQ6EKA6_9VIBR</name>
<keyword evidence="2 3" id="KW-0143">Chaperone</keyword>
<dbReference type="InterPro" id="IPR002639">
    <property type="entry name" value="UreF"/>
</dbReference>
<reference evidence="5" key="1">
    <citation type="journal article" date="2019" name="Int. J. Syst. Evol. Microbiol.">
        <title>The Global Catalogue of Microorganisms (GCM) 10K type strain sequencing project: providing services to taxonomists for standard genome sequencing and annotation.</title>
        <authorList>
            <consortium name="The Broad Institute Genomics Platform"/>
            <consortium name="The Broad Institute Genome Sequencing Center for Infectious Disease"/>
            <person name="Wu L."/>
            <person name="Ma J."/>
        </authorList>
    </citation>
    <scope>NUCLEOTIDE SEQUENCE [LARGE SCALE GENOMIC DNA]</scope>
    <source>
        <strain evidence="5">NBRC 111146</strain>
    </source>
</reference>
<comment type="subunit">
    <text evidence="3">UreD, UreF and UreG form a complex that acts as a GTP-hydrolysis-dependent molecular chaperone, activating the urease apoprotein by helping to assemble the nickel containing metallocenter of UreC. The UreE protein probably delivers the nickel.</text>
</comment>
<dbReference type="Proteomes" id="UP001157156">
    <property type="component" value="Unassembled WGS sequence"/>
</dbReference>
<keyword evidence="5" id="KW-1185">Reference proteome</keyword>
<comment type="similarity">
    <text evidence="3">Belongs to the UreF family.</text>
</comment>
<comment type="caution">
    <text evidence="4">The sequence shown here is derived from an EMBL/GenBank/DDBJ whole genome shotgun (WGS) entry which is preliminary data.</text>
</comment>
<sequence>MFMTDVITTDLLSASNQLNKIGDSFHHSHSDVSCFRLFQLISPSLPIGGFTYSQGLEWAVEAGWVSNQAKLMDWLEMMINNSLVTLELPILAKFYQALEIDDDVSIEYWSQYLYSCRETSELRAEELQRGKALFTLLKQLDLPIKGEWQPEDDPKAAMQNQLLGFCVAAKAWGISLHSLQQGYLWSWAENIVMAGVKLVPLGQTAGQKSLIALSEWLPQAIKKANQIQDDDIGSFTPAVAIASSRHEIQYTRLFRS</sequence>
<evidence type="ECO:0000256" key="2">
    <source>
        <dbReference type="ARBA" id="ARBA00023186"/>
    </source>
</evidence>
<proteinExistence type="inferred from homology"/>
<protein>
    <recommendedName>
        <fullName evidence="3">Urease accessory protein UreF</fullName>
    </recommendedName>
</protein>
<dbReference type="PANTHER" id="PTHR33620:SF1">
    <property type="entry name" value="UREASE ACCESSORY PROTEIN F"/>
    <property type="match status" value="1"/>
</dbReference>
<dbReference type="InterPro" id="IPR038277">
    <property type="entry name" value="UreF_sf"/>
</dbReference>
<comment type="subcellular location">
    <subcellularLocation>
        <location evidence="3">Cytoplasm</location>
    </subcellularLocation>
</comment>
<dbReference type="Gene3D" id="1.10.4190.10">
    <property type="entry name" value="Urease accessory protein UreF"/>
    <property type="match status" value="1"/>
</dbReference>
<dbReference type="Pfam" id="PF01730">
    <property type="entry name" value="UreF"/>
    <property type="match status" value="1"/>
</dbReference>
<evidence type="ECO:0000313" key="5">
    <source>
        <dbReference type="Proteomes" id="UP001157156"/>
    </source>
</evidence>
<keyword evidence="1 3" id="KW-0996">Nickel insertion</keyword>
<dbReference type="PANTHER" id="PTHR33620">
    <property type="entry name" value="UREASE ACCESSORY PROTEIN F"/>
    <property type="match status" value="1"/>
</dbReference>